<reference evidence="2 3" key="1">
    <citation type="submission" date="2024-01" db="EMBL/GenBank/DDBJ databases">
        <title>The complete chloroplast genome sequence of Lithospermum erythrorhizon: insights into the phylogenetic relationship among Boraginaceae species and the maternal lineages of purple gromwells.</title>
        <authorList>
            <person name="Okada T."/>
            <person name="Watanabe K."/>
        </authorList>
    </citation>
    <scope>NUCLEOTIDE SEQUENCE [LARGE SCALE GENOMIC DNA]</scope>
</reference>
<protein>
    <submittedName>
        <fullName evidence="2">Uncharacterized protein</fullName>
    </submittedName>
</protein>
<evidence type="ECO:0000313" key="2">
    <source>
        <dbReference type="EMBL" id="GAA0168259.1"/>
    </source>
</evidence>
<dbReference type="AlphaFoldDB" id="A0AAV3QVX2"/>
<name>A0AAV3QVX2_LITER</name>
<dbReference type="EMBL" id="BAABME010006399">
    <property type="protein sequence ID" value="GAA0168259.1"/>
    <property type="molecule type" value="Genomic_DNA"/>
</dbReference>
<comment type="caution">
    <text evidence="2">The sequence shown here is derived from an EMBL/GenBank/DDBJ whole genome shotgun (WGS) entry which is preliminary data.</text>
</comment>
<sequence>MSHCSSGRPTSIRSRIQQFGSSGPDRKCAVHSLESKGLAQRMQKETEPVRVGLRKGRILGAANVGSLHAAPPSALVIEDQQRQCVEEVQEEMAGGAKGDGRVQGPVGQLDELVLGLRGRCSSSGCRRAYSSHSRPVCRESSRPTGLDAVDGSFRTSRPDFTATYPDLTASSHDSRGVVSSSPSRYPAPHPVLVVYALNI</sequence>
<dbReference type="Proteomes" id="UP001454036">
    <property type="component" value="Unassembled WGS sequence"/>
</dbReference>
<evidence type="ECO:0000256" key="1">
    <source>
        <dbReference type="SAM" id="MobiDB-lite"/>
    </source>
</evidence>
<feature type="region of interest" description="Disordered" evidence="1">
    <location>
        <begin position="131"/>
        <end position="183"/>
    </location>
</feature>
<gene>
    <name evidence="2" type="ORF">LIER_23016</name>
</gene>
<proteinExistence type="predicted"/>
<keyword evidence="3" id="KW-1185">Reference proteome</keyword>
<feature type="compositionally biased region" description="Polar residues" evidence="1">
    <location>
        <begin position="1"/>
        <end position="21"/>
    </location>
</feature>
<evidence type="ECO:0000313" key="3">
    <source>
        <dbReference type="Proteomes" id="UP001454036"/>
    </source>
</evidence>
<feature type="region of interest" description="Disordered" evidence="1">
    <location>
        <begin position="1"/>
        <end position="28"/>
    </location>
</feature>
<accession>A0AAV3QVX2</accession>
<organism evidence="2 3">
    <name type="scientific">Lithospermum erythrorhizon</name>
    <name type="common">Purple gromwell</name>
    <name type="synonym">Lithospermum officinale var. erythrorhizon</name>
    <dbReference type="NCBI Taxonomy" id="34254"/>
    <lineage>
        <taxon>Eukaryota</taxon>
        <taxon>Viridiplantae</taxon>
        <taxon>Streptophyta</taxon>
        <taxon>Embryophyta</taxon>
        <taxon>Tracheophyta</taxon>
        <taxon>Spermatophyta</taxon>
        <taxon>Magnoliopsida</taxon>
        <taxon>eudicotyledons</taxon>
        <taxon>Gunneridae</taxon>
        <taxon>Pentapetalae</taxon>
        <taxon>asterids</taxon>
        <taxon>lamiids</taxon>
        <taxon>Boraginales</taxon>
        <taxon>Boraginaceae</taxon>
        <taxon>Boraginoideae</taxon>
        <taxon>Lithospermeae</taxon>
        <taxon>Lithospermum</taxon>
    </lineage>
</organism>